<evidence type="ECO:0000313" key="2">
    <source>
        <dbReference type="EMBL" id="BBE20086.1"/>
    </source>
</evidence>
<evidence type="ECO:0000313" key="3">
    <source>
        <dbReference type="Proteomes" id="UP001193389"/>
    </source>
</evidence>
<organism evidence="2 3">
    <name type="scientific">Aquipluma nitroreducens</name>
    <dbReference type="NCBI Taxonomy" id="2010828"/>
    <lineage>
        <taxon>Bacteria</taxon>
        <taxon>Pseudomonadati</taxon>
        <taxon>Bacteroidota</taxon>
        <taxon>Bacteroidia</taxon>
        <taxon>Marinilabiliales</taxon>
        <taxon>Prolixibacteraceae</taxon>
        <taxon>Aquipluma</taxon>
    </lineage>
</organism>
<gene>
    <name evidence="2" type="ORF">AQPE_4277</name>
</gene>
<dbReference type="GO" id="GO:0015562">
    <property type="term" value="F:efflux transmembrane transporter activity"/>
    <property type="evidence" value="ECO:0007669"/>
    <property type="project" value="TreeGrafter"/>
</dbReference>
<dbReference type="GO" id="GO:1990281">
    <property type="term" value="C:efflux pump complex"/>
    <property type="evidence" value="ECO:0007669"/>
    <property type="project" value="TreeGrafter"/>
</dbReference>
<feature type="domain" description="YknX-like C-terminal permuted SH3-like" evidence="1">
    <location>
        <begin position="18"/>
        <end position="83"/>
    </location>
</feature>
<dbReference type="Gene3D" id="2.40.420.20">
    <property type="match status" value="1"/>
</dbReference>
<dbReference type="EMBL" id="AP018694">
    <property type="protein sequence ID" value="BBE20086.1"/>
    <property type="molecule type" value="Genomic_DNA"/>
</dbReference>
<dbReference type="Proteomes" id="UP001193389">
    <property type="component" value="Chromosome"/>
</dbReference>
<evidence type="ECO:0000259" key="1">
    <source>
        <dbReference type="Pfam" id="PF25989"/>
    </source>
</evidence>
<accession>A0A5K7SF47</accession>
<dbReference type="InterPro" id="IPR058637">
    <property type="entry name" value="YknX-like_C"/>
</dbReference>
<dbReference type="AlphaFoldDB" id="A0A5K7SF47"/>
<reference evidence="2" key="1">
    <citation type="journal article" date="2020" name="Int. J. Syst. Evol. Microbiol.">
        <title>Aquipluma nitroreducens gen. nov. sp. nov., a novel facultatively anaerobic bacterium isolated from a freshwater lake.</title>
        <authorList>
            <person name="Watanabe M."/>
            <person name="Kojima H."/>
            <person name="Fukui M."/>
        </authorList>
    </citation>
    <scope>NUCLEOTIDE SEQUENCE</scope>
    <source>
        <strain evidence="2">MeG22</strain>
    </source>
</reference>
<name>A0A5K7SF47_9BACT</name>
<sequence>MFGNVQLKNKAEEKLIIIPASAIVGTNIQPQVFLVKNGKAILQNITTSNRFQNKVQVSSGLTEGDVIITNGFINLFDGANVTISN</sequence>
<protein>
    <submittedName>
        <fullName evidence="2">Co/Zn/Cd efflux system membrane fusion protein</fullName>
    </submittedName>
</protein>
<dbReference type="Pfam" id="PF25989">
    <property type="entry name" value="YknX_C"/>
    <property type="match status" value="1"/>
</dbReference>
<keyword evidence="3" id="KW-1185">Reference proteome</keyword>
<dbReference type="RefSeq" id="WP_318348274.1">
    <property type="nucleotide sequence ID" value="NZ_AP018694.1"/>
</dbReference>
<dbReference type="KEGG" id="anf:AQPE_4277"/>
<proteinExistence type="predicted"/>
<dbReference type="PANTHER" id="PTHR30469">
    <property type="entry name" value="MULTIDRUG RESISTANCE PROTEIN MDTA"/>
    <property type="match status" value="1"/>
</dbReference>